<organism evidence="11 12">
    <name type="scientific">Lutibaculum baratangense AMV1</name>
    <dbReference type="NCBI Taxonomy" id="631454"/>
    <lineage>
        <taxon>Bacteria</taxon>
        <taxon>Pseudomonadati</taxon>
        <taxon>Pseudomonadota</taxon>
        <taxon>Alphaproteobacteria</taxon>
        <taxon>Hyphomicrobiales</taxon>
        <taxon>Tepidamorphaceae</taxon>
        <taxon>Lutibaculum</taxon>
    </lineage>
</organism>
<gene>
    <name evidence="8" type="primary">thrB</name>
    <name evidence="11" type="ORF">N177_1092</name>
</gene>
<keyword evidence="6 8" id="KW-0067">ATP-binding</keyword>
<dbReference type="Gene3D" id="3.30.200.20">
    <property type="entry name" value="Phosphorylase Kinase, domain 1"/>
    <property type="match status" value="1"/>
</dbReference>
<name>V4TK13_9HYPH</name>
<dbReference type="RefSeq" id="WP_023431237.1">
    <property type="nucleotide sequence ID" value="NZ_AWXZ01000016.1"/>
</dbReference>
<keyword evidence="12" id="KW-1185">Reference proteome</keyword>
<dbReference type="InterPro" id="IPR005280">
    <property type="entry name" value="Homoserine_kinase_II"/>
</dbReference>
<dbReference type="PANTHER" id="PTHR21064:SF6">
    <property type="entry name" value="AMINOGLYCOSIDE PHOSPHOTRANSFERASE DOMAIN-CONTAINING PROTEIN"/>
    <property type="match status" value="1"/>
</dbReference>
<proteinExistence type="inferred from homology"/>
<dbReference type="InterPro" id="IPR002575">
    <property type="entry name" value="Aminoglycoside_PTrfase"/>
</dbReference>
<dbReference type="InterPro" id="IPR050249">
    <property type="entry name" value="Pseudomonas-type_ThrB"/>
</dbReference>
<dbReference type="Proteomes" id="UP000017819">
    <property type="component" value="Unassembled WGS sequence"/>
</dbReference>
<dbReference type="GO" id="GO:0009088">
    <property type="term" value="P:threonine biosynthetic process"/>
    <property type="evidence" value="ECO:0007669"/>
    <property type="project" value="UniProtKB-UniRule"/>
</dbReference>
<evidence type="ECO:0000256" key="4">
    <source>
        <dbReference type="ARBA" id="ARBA00022741"/>
    </source>
</evidence>
<evidence type="ECO:0000256" key="3">
    <source>
        <dbReference type="ARBA" id="ARBA00022697"/>
    </source>
</evidence>
<dbReference type="EMBL" id="AWXZ01000016">
    <property type="protein sequence ID" value="ESR26233.1"/>
    <property type="molecule type" value="Genomic_DNA"/>
</dbReference>
<accession>V4TK13</accession>
<dbReference type="eggNOG" id="COG2334">
    <property type="taxonomic scope" value="Bacteria"/>
</dbReference>
<dbReference type="EC" id="2.7.1.39" evidence="8 9"/>
<dbReference type="Gene3D" id="3.90.1200.10">
    <property type="match status" value="1"/>
</dbReference>
<dbReference type="NCBIfam" id="TIGR00938">
    <property type="entry name" value="thrB_alt"/>
    <property type="match status" value="1"/>
</dbReference>
<dbReference type="Pfam" id="PF01636">
    <property type="entry name" value="APH"/>
    <property type="match status" value="1"/>
</dbReference>
<evidence type="ECO:0000256" key="5">
    <source>
        <dbReference type="ARBA" id="ARBA00022777"/>
    </source>
</evidence>
<evidence type="ECO:0000256" key="1">
    <source>
        <dbReference type="ARBA" id="ARBA00022605"/>
    </source>
</evidence>
<dbReference type="GO" id="GO:0004413">
    <property type="term" value="F:homoserine kinase activity"/>
    <property type="evidence" value="ECO:0007669"/>
    <property type="project" value="UniProtKB-UniRule"/>
</dbReference>
<keyword evidence="2 8" id="KW-0808">Transferase</keyword>
<evidence type="ECO:0000259" key="10">
    <source>
        <dbReference type="Pfam" id="PF01636"/>
    </source>
</evidence>
<dbReference type="STRING" id="631454.N177_1092"/>
<evidence type="ECO:0000313" key="11">
    <source>
        <dbReference type="EMBL" id="ESR26233.1"/>
    </source>
</evidence>
<dbReference type="UniPathway" id="UPA00050">
    <property type="reaction ID" value="UER00064"/>
</dbReference>
<dbReference type="InterPro" id="IPR011009">
    <property type="entry name" value="Kinase-like_dom_sf"/>
</dbReference>
<dbReference type="GO" id="GO:0005524">
    <property type="term" value="F:ATP binding"/>
    <property type="evidence" value="ECO:0007669"/>
    <property type="project" value="UniProtKB-KW"/>
</dbReference>
<evidence type="ECO:0000256" key="9">
    <source>
        <dbReference type="NCBIfam" id="TIGR00938"/>
    </source>
</evidence>
<comment type="pathway">
    <text evidence="8">Amino-acid biosynthesis; L-threonine biosynthesis; L-threonine from L-aspartate: step 4/5.</text>
</comment>
<protein>
    <recommendedName>
        <fullName evidence="8 9">Homoserine kinase</fullName>
        <shortName evidence="8">HK</shortName>
        <shortName evidence="8">HSK</shortName>
        <ecNumber evidence="8 9">2.7.1.39</ecNumber>
    </recommendedName>
</protein>
<keyword evidence="5 8" id="KW-0418">Kinase</keyword>
<keyword evidence="3 8" id="KW-0791">Threonine biosynthesis</keyword>
<keyword evidence="1 8" id="KW-0028">Amino-acid biosynthesis</keyword>
<evidence type="ECO:0000256" key="2">
    <source>
        <dbReference type="ARBA" id="ARBA00022679"/>
    </source>
</evidence>
<evidence type="ECO:0000256" key="6">
    <source>
        <dbReference type="ARBA" id="ARBA00022840"/>
    </source>
</evidence>
<feature type="domain" description="Aminoglycoside phosphotransferase" evidence="10">
    <location>
        <begin position="27"/>
        <end position="257"/>
    </location>
</feature>
<keyword evidence="4 8" id="KW-0547">Nucleotide-binding</keyword>
<evidence type="ECO:0000256" key="7">
    <source>
        <dbReference type="ARBA" id="ARBA00038240"/>
    </source>
</evidence>
<evidence type="ECO:0000313" key="12">
    <source>
        <dbReference type="Proteomes" id="UP000017819"/>
    </source>
</evidence>
<dbReference type="CDD" id="cd05153">
    <property type="entry name" value="HomoserineK_II"/>
    <property type="match status" value="1"/>
</dbReference>
<dbReference type="HAMAP" id="MF_00301">
    <property type="entry name" value="Homoser_kinase_2"/>
    <property type="match status" value="1"/>
</dbReference>
<reference evidence="11 12" key="1">
    <citation type="journal article" date="2014" name="Genome Announc.">
        <title>Draft Genome Sequence of Lutibaculum baratangense Strain AMV1T, Isolated from a Mud Volcano in Andamans, India.</title>
        <authorList>
            <person name="Singh A."/>
            <person name="Sreenivas A."/>
            <person name="Sathyanarayana Reddy G."/>
            <person name="Pinnaka A.K."/>
            <person name="Shivaji S."/>
        </authorList>
    </citation>
    <scope>NUCLEOTIDE SEQUENCE [LARGE SCALE GENOMIC DNA]</scope>
    <source>
        <strain evidence="11 12">AMV1</strain>
    </source>
</reference>
<dbReference type="AlphaFoldDB" id="V4TK13"/>
<dbReference type="PANTHER" id="PTHR21064">
    <property type="entry name" value="AMINOGLYCOSIDE PHOSPHOTRANSFERASE DOMAIN-CONTAINING PROTEIN-RELATED"/>
    <property type="match status" value="1"/>
</dbReference>
<dbReference type="PATRIC" id="fig|631454.5.peg.1077"/>
<dbReference type="NCBIfam" id="NF003558">
    <property type="entry name" value="PRK05231.1"/>
    <property type="match status" value="1"/>
</dbReference>
<evidence type="ECO:0000256" key="8">
    <source>
        <dbReference type="HAMAP-Rule" id="MF_00301"/>
    </source>
</evidence>
<comment type="catalytic activity">
    <reaction evidence="8">
        <text>L-homoserine + ATP = O-phospho-L-homoserine + ADP + H(+)</text>
        <dbReference type="Rhea" id="RHEA:13985"/>
        <dbReference type="ChEBI" id="CHEBI:15378"/>
        <dbReference type="ChEBI" id="CHEBI:30616"/>
        <dbReference type="ChEBI" id="CHEBI:57476"/>
        <dbReference type="ChEBI" id="CHEBI:57590"/>
        <dbReference type="ChEBI" id="CHEBI:456216"/>
        <dbReference type="EC" id="2.7.1.39"/>
    </reaction>
</comment>
<dbReference type="SUPFAM" id="SSF56112">
    <property type="entry name" value="Protein kinase-like (PK-like)"/>
    <property type="match status" value="1"/>
</dbReference>
<comment type="caution">
    <text evidence="11">The sequence shown here is derived from an EMBL/GenBank/DDBJ whole genome shotgun (WGS) entry which is preliminary data.</text>
</comment>
<dbReference type="OrthoDB" id="9777460at2"/>
<comment type="similarity">
    <text evidence="7 8">Belongs to the pseudomonas-type ThrB family.</text>
</comment>
<sequence length="321" mass="35662">MAVYTEVPDEELNRFVADYDIGTAVSFKGIAEGVENSNFLLKTTEGVFVLTLYERRVDPADLPFFIGLLEHLAARGVTCPQPLRDRGGNVLKTLCRRPAALMTFLEGVWVRRPTVEHCQALGGALASLHEAAADYDGRRANALSVDGWRPIFAAVADRADSVAPGLSAEMETEISFLETHWPQDLPGGIIHADLFPDNVFFLGNTISGLIDFYFACRDMLAYDLAICLNAWCFEPDMSFNLTKGRALMNAYARRRPLGEAEIAALPILARGAAMRFFVTRLYDLVNHPPGAFVRPKDPMEYAKRIRFHRSVTNAREYGLGL</sequence>